<feature type="transmembrane region" description="Helical" evidence="1">
    <location>
        <begin position="27"/>
        <end position="45"/>
    </location>
</feature>
<protein>
    <submittedName>
        <fullName evidence="3">Acyltransferase family protein</fullName>
        <ecNumber evidence="3">2.3.-.-</ecNumber>
    </submittedName>
</protein>
<feature type="transmembrane region" description="Helical" evidence="1">
    <location>
        <begin position="267"/>
        <end position="286"/>
    </location>
</feature>
<dbReference type="GO" id="GO:0016746">
    <property type="term" value="F:acyltransferase activity"/>
    <property type="evidence" value="ECO:0007669"/>
    <property type="project" value="UniProtKB-KW"/>
</dbReference>
<dbReference type="RefSeq" id="WP_317796316.1">
    <property type="nucleotide sequence ID" value="NZ_AP028461.1"/>
</dbReference>
<feature type="transmembrane region" description="Helical" evidence="1">
    <location>
        <begin position="181"/>
        <end position="199"/>
    </location>
</feature>
<evidence type="ECO:0000256" key="1">
    <source>
        <dbReference type="SAM" id="Phobius"/>
    </source>
</evidence>
<dbReference type="InterPro" id="IPR002656">
    <property type="entry name" value="Acyl_transf_3_dom"/>
</dbReference>
<feature type="transmembrane region" description="Helical" evidence="1">
    <location>
        <begin position="105"/>
        <end position="125"/>
    </location>
</feature>
<name>A0ABW4AQ21_9ACTN</name>
<keyword evidence="1" id="KW-0812">Transmembrane</keyword>
<proteinExistence type="predicted"/>
<reference evidence="4" key="1">
    <citation type="journal article" date="2019" name="Int. J. Syst. Evol. Microbiol.">
        <title>The Global Catalogue of Microorganisms (GCM) 10K type strain sequencing project: providing services to taxonomists for standard genome sequencing and annotation.</title>
        <authorList>
            <consortium name="The Broad Institute Genomics Platform"/>
            <consortium name="The Broad Institute Genome Sequencing Center for Infectious Disease"/>
            <person name="Wu L."/>
            <person name="Ma J."/>
        </authorList>
    </citation>
    <scope>NUCLEOTIDE SEQUENCE [LARGE SCALE GENOMIC DNA]</scope>
    <source>
        <strain evidence="4">CCM 7526</strain>
    </source>
</reference>
<evidence type="ECO:0000259" key="2">
    <source>
        <dbReference type="Pfam" id="PF01757"/>
    </source>
</evidence>
<feature type="transmembrane region" description="Helical" evidence="1">
    <location>
        <begin position="211"/>
        <end position="231"/>
    </location>
</feature>
<keyword evidence="3" id="KW-0808">Transferase</keyword>
<dbReference type="Pfam" id="PF01757">
    <property type="entry name" value="Acyl_transf_3"/>
    <property type="match status" value="1"/>
</dbReference>
<feature type="transmembrane region" description="Helical" evidence="1">
    <location>
        <begin position="307"/>
        <end position="325"/>
    </location>
</feature>
<feature type="domain" description="Acyltransferase 3" evidence="2">
    <location>
        <begin position="23"/>
        <end position="351"/>
    </location>
</feature>
<accession>A0ABW4AQ21</accession>
<dbReference type="EC" id="2.3.-.-" evidence="3"/>
<evidence type="ECO:0000313" key="4">
    <source>
        <dbReference type="Proteomes" id="UP001597183"/>
    </source>
</evidence>
<keyword evidence="1" id="KW-1133">Transmembrane helix</keyword>
<dbReference type="PANTHER" id="PTHR23028">
    <property type="entry name" value="ACETYLTRANSFERASE"/>
    <property type="match status" value="1"/>
</dbReference>
<keyword evidence="3" id="KW-0012">Acyltransferase</keyword>
<keyword evidence="4" id="KW-1185">Reference proteome</keyword>
<feature type="transmembrane region" description="Helical" evidence="1">
    <location>
        <begin position="238"/>
        <end position="261"/>
    </location>
</feature>
<feature type="transmembrane region" description="Helical" evidence="1">
    <location>
        <begin position="155"/>
        <end position="174"/>
    </location>
</feature>
<dbReference type="PANTHER" id="PTHR23028:SF53">
    <property type="entry name" value="ACYL_TRANSF_3 DOMAIN-CONTAINING PROTEIN"/>
    <property type="match status" value="1"/>
</dbReference>
<dbReference type="InterPro" id="IPR050879">
    <property type="entry name" value="Acyltransferase_3"/>
</dbReference>
<gene>
    <name evidence="3" type="ORF">ACFQ5G_43580</name>
</gene>
<dbReference type="Proteomes" id="UP001597183">
    <property type="component" value="Unassembled WGS sequence"/>
</dbReference>
<feature type="transmembrane region" description="Helical" evidence="1">
    <location>
        <begin position="57"/>
        <end position="84"/>
    </location>
</feature>
<feature type="transmembrane region" description="Helical" evidence="1">
    <location>
        <begin position="331"/>
        <end position="355"/>
    </location>
</feature>
<sequence>MSVLSAHRTATVTEPPRDDRRVAGLDGIRGLAALYVVVHHCWLLAFPGYPANTGPAWLGWLIHGRLAVVVFIVLSGFSLAIAPARNAWRLGGTRRYAWRRARRILPAYWAALIGSALIATLVPYLPHSEPPTFGSFAVYALMLQDAVAAPAPNGAFWSIAAEAGLYLIFPLILLVRRRAGAIVTMAVVTAPVVLAGLVFPELSTGSRAVGYTLELAPLFAAGMLAAGVVTAGDRIRRLPWLGMSVLAGTPVLALIAMRGSVWTITNYYWVDLAVGPAIALFLAAVATGRMTRFLSSRPLQALGDFSYSLYLIHMPLVALVSTLVVKPYTGPGLLGFVVTAVIVVPLCLVAARLFAAVFEKPFRSYNA</sequence>
<comment type="caution">
    <text evidence="3">The sequence shown here is derived from an EMBL/GenBank/DDBJ whole genome shotgun (WGS) entry which is preliminary data.</text>
</comment>
<keyword evidence="1" id="KW-0472">Membrane</keyword>
<organism evidence="3 4">
    <name type="scientific">Actinoplanes sichuanensis</name>
    <dbReference type="NCBI Taxonomy" id="512349"/>
    <lineage>
        <taxon>Bacteria</taxon>
        <taxon>Bacillati</taxon>
        <taxon>Actinomycetota</taxon>
        <taxon>Actinomycetes</taxon>
        <taxon>Micromonosporales</taxon>
        <taxon>Micromonosporaceae</taxon>
        <taxon>Actinoplanes</taxon>
    </lineage>
</organism>
<dbReference type="EMBL" id="JBHTMK010000055">
    <property type="protein sequence ID" value="MFD1372246.1"/>
    <property type="molecule type" value="Genomic_DNA"/>
</dbReference>
<evidence type="ECO:0000313" key="3">
    <source>
        <dbReference type="EMBL" id="MFD1372246.1"/>
    </source>
</evidence>